<dbReference type="EMBL" id="SLXD01000014">
    <property type="protein sequence ID" value="TCO99829.1"/>
    <property type="molecule type" value="Genomic_DNA"/>
</dbReference>
<gene>
    <name evidence="1" type="ORF">EV684_114126</name>
</gene>
<dbReference type="OrthoDB" id="5295974at2"/>
<sequence>MRAVHLIVPFAAPLSDAGRAALRSLELPRLRELLARLPARVHDDGVETSFSPPHERALALALGFAGGDGQLPWAAWHAAQDGATDLGDLAWGELTPAHWHLGTEQISFLDPAGLMLDETASRAFFEAVAPLFTSEGCLLRWGAPLRWYLAHESLAELRTASPDRVIGRHVDPWLTEQPEVRLVRRLQNEVQMLLYTHPLNEEREARGLPAVNSFWLSGCGSAQPVRGRVPSVDARLCSPALNEDWAGWCRAWQTLDAGPVAELLAARARGQAVKLTLCGERSSVACEAGGAWQSLRARLARPAPHELLETL</sequence>
<organism evidence="1 2">
    <name type="scientific">Rubrivivax gelatinosus</name>
    <name type="common">Rhodocyclus gelatinosus</name>
    <name type="synonym">Rhodopseudomonas gelatinosa</name>
    <dbReference type="NCBI Taxonomy" id="28068"/>
    <lineage>
        <taxon>Bacteria</taxon>
        <taxon>Pseudomonadati</taxon>
        <taxon>Pseudomonadota</taxon>
        <taxon>Betaproteobacteria</taxon>
        <taxon>Burkholderiales</taxon>
        <taxon>Sphaerotilaceae</taxon>
        <taxon>Rubrivivax</taxon>
    </lineage>
</organism>
<dbReference type="AlphaFoldDB" id="A0A4R2M1G6"/>
<reference evidence="1 2" key="1">
    <citation type="submission" date="2019-03" db="EMBL/GenBank/DDBJ databases">
        <title>Genomic Encyclopedia of Type Strains, Phase IV (KMG-IV): sequencing the most valuable type-strain genomes for metagenomic binning, comparative biology and taxonomic classification.</title>
        <authorList>
            <person name="Goeker M."/>
        </authorList>
    </citation>
    <scope>NUCLEOTIDE SEQUENCE [LARGE SCALE GENOMIC DNA]</scope>
    <source>
        <strain evidence="1 2">DSM 1709</strain>
    </source>
</reference>
<protein>
    <recommendedName>
        <fullName evidence="3">Phosphoglycerate mutase</fullName>
    </recommendedName>
</protein>
<comment type="caution">
    <text evidence="1">The sequence shown here is derived from an EMBL/GenBank/DDBJ whole genome shotgun (WGS) entry which is preliminary data.</text>
</comment>
<dbReference type="RefSeq" id="WP_132649137.1">
    <property type="nucleotide sequence ID" value="NZ_CP181386.1"/>
</dbReference>
<evidence type="ECO:0000313" key="2">
    <source>
        <dbReference type="Proteomes" id="UP000295106"/>
    </source>
</evidence>
<proteinExistence type="predicted"/>
<name>A0A4R2M1G6_RUBGE</name>
<accession>A0A4R2M1G6</accession>
<evidence type="ECO:0008006" key="3">
    <source>
        <dbReference type="Google" id="ProtNLM"/>
    </source>
</evidence>
<evidence type="ECO:0000313" key="1">
    <source>
        <dbReference type="EMBL" id="TCO99829.1"/>
    </source>
</evidence>
<dbReference type="Proteomes" id="UP000295106">
    <property type="component" value="Unassembled WGS sequence"/>
</dbReference>
<dbReference type="GeneID" id="99685411"/>